<dbReference type="EMBL" id="JANJOU010000042">
    <property type="protein sequence ID" value="MCR0985784.1"/>
    <property type="molecule type" value="Genomic_DNA"/>
</dbReference>
<sequence>MFDAVPGALLAPAPVVVEEGERHLAMRYLLRAEPSPGLLPRLLQPLAKRDLTPERLRAAREGAAMRVEICVTLPEGMIHLVAGNLRSVVGVTRLEVEQGRVAG</sequence>
<evidence type="ECO:0000313" key="1">
    <source>
        <dbReference type="EMBL" id="MCR0985784.1"/>
    </source>
</evidence>
<evidence type="ECO:0000313" key="2">
    <source>
        <dbReference type="Proteomes" id="UP001524642"/>
    </source>
</evidence>
<proteinExistence type="predicted"/>
<evidence type="ECO:0008006" key="3">
    <source>
        <dbReference type="Google" id="ProtNLM"/>
    </source>
</evidence>
<organism evidence="1 2">
    <name type="scientific">Roseomonas populi</name>
    <dbReference type="NCBI Taxonomy" id="3121582"/>
    <lineage>
        <taxon>Bacteria</taxon>
        <taxon>Pseudomonadati</taxon>
        <taxon>Pseudomonadota</taxon>
        <taxon>Alphaproteobacteria</taxon>
        <taxon>Acetobacterales</taxon>
        <taxon>Roseomonadaceae</taxon>
        <taxon>Roseomonas</taxon>
    </lineage>
</organism>
<name>A0ABT1XCU2_9PROT</name>
<comment type="caution">
    <text evidence="1">The sequence shown here is derived from an EMBL/GenBank/DDBJ whole genome shotgun (WGS) entry which is preliminary data.</text>
</comment>
<keyword evidence="2" id="KW-1185">Reference proteome</keyword>
<protein>
    <recommendedName>
        <fullName evidence="3">ACT domain-containing protein</fullName>
    </recommendedName>
</protein>
<gene>
    <name evidence="1" type="ORF">NRP21_27395</name>
</gene>
<accession>A0ABT1XCU2</accession>
<reference evidence="1 2" key="1">
    <citation type="submission" date="2022-06" db="EMBL/GenBank/DDBJ databases">
        <title>Roseomonas CN29.</title>
        <authorList>
            <person name="Cheng Y."/>
            <person name="He X."/>
        </authorList>
    </citation>
    <scope>NUCLEOTIDE SEQUENCE [LARGE SCALE GENOMIC DNA]</scope>
    <source>
        <strain evidence="1 2">CN29</strain>
    </source>
</reference>
<dbReference type="Proteomes" id="UP001524642">
    <property type="component" value="Unassembled WGS sequence"/>
</dbReference>
<dbReference type="RefSeq" id="WP_257719431.1">
    <property type="nucleotide sequence ID" value="NZ_JANJOU010000042.1"/>
</dbReference>